<reference evidence="2 3" key="1">
    <citation type="submission" date="2024-08" db="EMBL/GenBank/DDBJ databases">
        <title>Genome mining of Saccharopolyspora cebuensis PGLac3 from Nigerian medicinal plant.</title>
        <authorList>
            <person name="Ezeobiora C.E."/>
            <person name="Igbokwe N.H."/>
            <person name="Amin D.H."/>
            <person name="Mendie U.E."/>
        </authorList>
    </citation>
    <scope>NUCLEOTIDE SEQUENCE [LARGE SCALE GENOMIC DNA]</scope>
    <source>
        <strain evidence="2 3">PGLac3</strain>
    </source>
</reference>
<dbReference type="RefSeq" id="WP_186361375.1">
    <property type="nucleotide sequence ID" value="NZ_BAABII010000029.1"/>
</dbReference>
<organism evidence="2 3">
    <name type="scientific">Saccharopolyspora cebuensis</name>
    <dbReference type="NCBI Taxonomy" id="418759"/>
    <lineage>
        <taxon>Bacteria</taxon>
        <taxon>Bacillati</taxon>
        <taxon>Actinomycetota</taxon>
        <taxon>Actinomycetes</taxon>
        <taxon>Pseudonocardiales</taxon>
        <taxon>Pseudonocardiaceae</taxon>
        <taxon>Saccharopolyspora</taxon>
    </lineage>
</organism>
<accession>A0ABV4CEH2</accession>
<gene>
    <name evidence="2" type="primary">nrtS</name>
    <name evidence="2" type="ORF">AB8O55_03365</name>
</gene>
<evidence type="ECO:0000256" key="1">
    <source>
        <dbReference type="SAM" id="MobiDB-lite"/>
    </source>
</evidence>
<evidence type="ECO:0000313" key="3">
    <source>
        <dbReference type="Proteomes" id="UP001564626"/>
    </source>
</evidence>
<dbReference type="InterPro" id="IPR047700">
    <property type="entry name" value="NrtS-like"/>
</dbReference>
<dbReference type="NCBIfam" id="NF038050">
    <property type="entry name" value="NrtS"/>
    <property type="match status" value="1"/>
</dbReference>
<dbReference type="EMBL" id="JBGEHV010000003">
    <property type="protein sequence ID" value="MEY8038422.1"/>
    <property type="molecule type" value="Genomic_DNA"/>
</dbReference>
<comment type="caution">
    <text evidence="2">The sequence shown here is derived from an EMBL/GenBank/DDBJ whole genome shotgun (WGS) entry which is preliminary data.</text>
</comment>
<name>A0ABV4CEH2_9PSEU</name>
<feature type="region of interest" description="Disordered" evidence="1">
    <location>
        <begin position="1"/>
        <end position="26"/>
    </location>
</feature>
<evidence type="ECO:0000313" key="2">
    <source>
        <dbReference type="EMBL" id="MEY8038422.1"/>
    </source>
</evidence>
<dbReference type="Proteomes" id="UP001564626">
    <property type="component" value="Unassembled WGS sequence"/>
</dbReference>
<sequence>MRNADSPRPVVGEDEVRAGPERSEAWSHPRQAVGWFLKGRTVRTAAPTAAVVGTVLSAVNQGAVIAGGYATGITWVQVAVNYAVPFTVASIGYLCACRTR</sequence>
<proteinExistence type="predicted"/>
<keyword evidence="3" id="KW-1185">Reference proteome</keyword>
<feature type="compositionally biased region" description="Basic and acidic residues" evidence="1">
    <location>
        <begin position="14"/>
        <end position="26"/>
    </location>
</feature>
<protein>
    <submittedName>
        <fullName evidence="2">Nitrate/nitrite transporter NrtS</fullName>
    </submittedName>
</protein>